<feature type="transmembrane region" description="Helical" evidence="1">
    <location>
        <begin position="21"/>
        <end position="37"/>
    </location>
</feature>
<gene>
    <name evidence="2" type="ORF">ABR189_22000</name>
</gene>
<proteinExistence type="predicted"/>
<evidence type="ECO:0008006" key="4">
    <source>
        <dbReference type="Google" id="ProtNLM"/>
    </source>
</evidence>
<organism evidence="2 3">
    <name type="scientific">Chitinophaga defluvii</name>
    <dbReference type="NCBI Taxonomy" id="3163343"/>
    <lineage>
        <taxon>Bacteria</taxon>
        <taxon>Pseudomonadati</taxon>
        <taxon>Bacteroidota</taxon>
        <taxon>Chitinophagia</taxon>
        <taxon>Chitinophagales</taxon>
        <taxon>Chitinophagaceae</taxon>
        <taxon>Chitinophaga</taxon>
    </lineage>
</organism>
<feature type="transmembrane region" description="Helical" evidence="1">
    <location>
        <begin position="43"/>
        <end position="62"/>
    </location>
</feature>
<keyword evidence="1" id="KW-1133">Transmembrane helix</keyword>
<keyword evidence="1" id="KW-0812">Transmembrane</keyword>
<evidence type="ECO:0000313" key="2">
    <source>
        <dbReference type="EMBL" id="MET7000079.1"/>
    </source>
</evidence>
<sequence length="172" mass="19777">MSSIKHTMPLVTVRQSLLLRFLVWGAIVVFCLTIFSLSRWSGAVTVILLITGVVMSGITYIIKNYEVIGHISLTPDEIMVETLNEKFTFGLDTIKHLKVYLLEIAGEFNGGKAVTTKQGMYNFFKFEYEGAKKEFMFLLQDGDVLFLRAIFEVWRQKNIDFRLTNQTQQKFS</sequence>
<keyword evidence="3" id="KW-1185">Reference proteome</keyword>
<dbReference type="EMBL" id="JBEXAC010000002">
    <property type="protein sequence ID" value="MET7000079.1"/>
    <property type="molecule type" value="Genomic_DNA"/>
</dbReference>
<dbReference type="Proteomes" id="UP001549749">
    <property type="component" value="Unassembled WGS sequence"/>
</dbReference>
<keyword evidence="1" id="KW-0472">Membrane</keyword>
<evidence type="ECO:0000313" key="3">
    <source>
        <dbReference type="Proteomes" id="UP001549749"/>
    </source>
</evidence>
<name>A0ABV2TAN2_9BACT</name>
<dbReference type="RefSeq" id="WP_354662639.1">
    <property type="nucleotide sequence ID" value="NZ_JBEXAC010000002.1"/>
</dbReference>
<protein>
    <recommendedName>
        <fullName evidence="4">PH (Pleckstrin Homology) domain-containing protein</fullName>
    </recommendedName>
</protein>
<evidence type="ECO:0000256" key="1">
    <source>
        <dbReference type="SAM" id="Phobius"/>
    </source>
</evidence>
<comment type="caution">
    <text evidence="2">The sequence shown here is derived from an EMBL/GenBank/DDBJ whole genome shotgun (WGS) entry which is preliminary data.</text>
</comment>
<reference evidence="2 3" key="1">
    <citation type="submission" date="2024-06" db="EMBL/GenBank/DDBJ databases">
        <title>Chitinophaga defluvii sp. nov., isolated from municipal sewage.</title>
        <authorList>
            <person name="Zhang L."/>
        </authorList>
    </citation>
    <scope>NUCLEOTIDE SEQUENCE [LARGE SCALE GENOMIC DNA]</scope>
    <source>
        <strain evidence="2 3">H8</strain>
    </source>
</reference>
<accession>A0ABV2TAN2</accession>